<dbReference type="Proteomes" id="UP000215335">
    <property type="component" value="Unassembled WGS sequence"/>
</dbReference>
<evidence type="ECO:0000313" key="1">
    <source>
        <dbReference type="EMBL" id="OXU26143.1"/>
    </source>
</evidence>
<name>A0A232F6R0_9HYME</name>
<reference evidence="1 2" key="1">
    <citation type="journal article" date="2017" name="Curr. Biol.">
        <title>The Evolution of Venom by Co-option of Single-Copy Genes.</title>
        <authorList>
            <person name="Martinson E.O."/>
            <person name="Mrinalini"/>
            <person name="Kelkar Y.D."/>
            <person name="Chang C.H."/>
            <person name="Werren J.H."/>
        </authorList>
    </citation>
    <scope>NUCLEOTIDE SEQUENCE [LARGE SCALE GENOMIC DNA]</scope>
    <source>
        <strain evidence="1 2">Alberta</strain>
        <tissue evidence="1">Whole body</tissue>
    </source>
</reference>
<comment type="caution">
    <text evidence="1">The sequence shown here is derived from an EMBL/GenBank/DDBJ whole genome shotgun (WGS) entry which is preliminary data.</text>
</comment>
<keyword evidence="2" id="KW-1185">Reference proteome</keyword>
<protein>
    <submittedName>
        <fullName evidence="1">Uncharacterized protein</fullName>
    </submittedName>
</protein>
<organism evidence="1 2">
    <name type="scientific">Trichomalopsis sarcophagae</name>
    <dbReference type="NCBI Taxonomy" id="543379"/>
    <lineage>
        <taxon>Eukaryota</taxon>
        <taxon>Metazoa</taxon>
        <taxon>Ecdysozoa</taxon>
        <taxon>Arthropoda</taxon>
        <taxon>Hexapoda</taxon>
        <taxon>Insecta</taxon>
        <taxon>Pterygota</taxon>
        <taxon>Neoptera</taxon>
        <taxon>Endopterygota</taxon>
        <taxon>Hymenoptera</taxon>
        <taxon>Apocrita</taxon>
        <taxon>Proctotrupomorpha</taxon>
        <taxon>Chalcidoidea</taxon>
        <taxon>Pteromalidae</taxon>
        <taxon>Pteromalinae</taxon>
        <taxon>Trichomalopsis</taxon>
    </lineage>
</organism>
<dbReference type="AlphaFoldDB" id="A0A232F6R0"/>
<gene>
    <name evidence="1" type="ORF">TSAR_004301</name>
</gene>
<sequence>MSAGEARTKREGLRVAFIERTSEEALGRSKCSVLEANDDAGKAHPIVQLRRAMQANCSVETRTDFSTPQSSVETEVDKLVLRLSRENVNCVLEMLMLKTLDDHRSKIQRLKERLVG</sequence>
<dbReference type="EMBL" id="NNAY01000866">
    <property type="protein sequence ID" value="OXU26143.1"/>
    <property type="molecule type" value="Genomic_DNA"/>
</dbReference>
<accession>A0A232F6R0</accession>
<proteinExistence type="predicted"/>
<evidence type="ECO:0000313" key="2">
    <source>
        <dbReference type="Proteomes" id="UP000215335"/>
    </source>
</evidence>